<evidence type="ECO:0000313" key="5">
    <source>
        <dbReference type="Proteomes" id="UP000254621"/>
    </source>
</evidence>
<accession>A0A380NZN9</accession>
<evidence type="ECO:0000256" key="1">
    <source>
        <dbReference type="ARBA" id="ARBA00006975"/>
    </source>
</evidence>
<dbReference type="GO" id="GO:0044183">
    <property type="term" value="F:protein folding chaperone"/>
    <property type="evidence" value="ECO:0007669"/>
    <property type="project" value="InterPro"/>
</dbReference>
<comment type="similarity">
    <text evidence="1 3">Belongs to the GroES chaperonin family.</text>
</comment>
<proteinExistence type="inferred from homology"/>
<comment type="function">
    <text evidence="3">Together with the chaperonin GroEL, plays an essential role in assisting protein folding. The GroEL-GroES system forms a nano-cage that allows encapsulation of the non-native substrate proteins and provides a physical environment optimized to promote and accelerate protein folding. GroES binds to the apical surface of the GroEL ring, thereby capping the opening of the GroEL channel.</text>
</comment>
<dbReference type="PROSITE" id="PS00681">
    <property type="entry name" value="CHAPERONINS_CPN10"/>
    <property type="match status" value="1"/>
</dbReference>
<dbReference type="AlphaFoldDB" id="A0A380NZN9"/>
<evidence type="ECO:0000256" key="2">
    <source>
        <dbReference type="ARBA" id="ARBA00023186"/>
    </source>
</evidence>
<dbReference type="Pfam" id="PF00166">
    <property type="entry name" value="Cpn10"/>
    <property type="match status" value="1"/>
</dbReference>
<keyword evidence="2 3" id="KW-0143">Chaperone</keyword>
<comment type="subunit">
    <text evidence="3">Heptamer of 7 subunits arranged in a ring.</text>
</comment>
<dbReference type="EMBL" id="UHIV01000001">
    <property type="protein sequence ID" value="SUP53075.1"/>
    <property type="molecule type" value="Genomic_DNA"/>
</dbReference>
<protein>
    <recommendedName>
        <fullName evidence="3">10 kDa chaperonin</fullName>
    </recommendedName>
</protein>
<dbReference type="InterPro" id="IPR020818">
    <property type="entry name" value="Chaperonin_GroES"/>
</dbReference>
<evidence type="ECO:0000256" key="3">
    <source>
        <dbReference type="RuleBase" id="RU000535"/>
    </source>
</evidence>
<organism evidence="4 5">
    <name type="scientific">Weissella viridescens</name>
    <name type="common">Lactobacillus viridescens</name>
    <dbReference type="NCBI Taxonomy" id="1629"/>
    <lineage>
        <taxon>Bacteria</taxon>
        <taxon>Bacillati</taxon>
        <taxon>Bacillota</taxon>
        <taxon>Bacilli</taxon>
        <taxon>Lactobacillales</taxon>
        <taxon>Lactobacillaceae</taxon>
        <taxon>Weissella</taxon>
    </lineage>
</organism>
<sequence>MIKPLGDRVVLQVEAEPEQSVGGIYIASNAQEKSVKGIVVAVSEQSIGELTAPQAVKVGDEVILISTLDQNFQLMVKIILFFTRKTLLPLFK</sequence>
<evidence type="ECO:0000313" key="4">
    <source>
        <dbReference type="EMBL" id="SUP53075.1"/>
    </source>
</evidence>
<dbReference type="CDD" id="cd00320">
    <property type="entry name" value="cpn10"/>
    <property type="match status" value="1"/>
</dbReference>
<dbReference type="GO" id="GO:0005524">
    <property type="term" value="F:ATP binding"/>
    <property type="evidence" value="ECO:0007669"/>
    <property type="project" value="InterPro"/>
</dbReference>
<name>A0A380NZN9_WEIVI</name>
<dbReference type="SMART" id="SM00883">
    <property type="entry name" value="Cpn10"/>
    <property type="match status" value="1"/>
</dbReference>
<gene>
    <name evidence="4" type="primary">groS</name>
    <name evidence="4" type="ORF">NCTC13645_00932</name>
</gene>
<dbReference type="SUPFAM" id="SSF50129">
    <property type="entry name" value="GroES-like"/>
    <property type="match status" value="1"/>
</dbReference>
<reference evidence="4 5" key="1">
    <citation type="submission" date="2018-06" db="EMBL/GenBank/DDBJ databases">
        <authorList>
            <consortium name="Pathogen Informatics"/>
            <person name="Doyle S."/>
        </authorList>
    </citation>
    <scope>NUCLEOTIDE SEQUENCE [LARGE SCALE GENOMIC DNA]</scope>
    <source>
        <strain evidence="4 5">NCTC13645</strain>
    </source>
</reference>
<dbReference type="InterPro" id="IPR011032">
    <property type="entry name" value="GroES-like_sf"/>
</dbReference>
<dbReference type="Gene3D" id="2.30.33.40">
    <property type="entry name" value="GroES chaperonin"/>
    <property type="match status" value="1"/>
</dbReference>
<dbReference type="STRING" id="1629.IV50_GL000967"/>
<dbReference type="InterPro" id="IPR037124">
    <property type="entry name" value="Chaperonin_GroES_sf"/>
</dbReference>
<dbReference type="PRINTS" id="PR00297">
    <property type="entry name" value="CHAPERONIN10"/>
</dbReference>
<dbReference type="Proteomes" id="UP000254621">
    <property type="component" value="Unassembled WGS sequence"/>
</dbReference>
<dbReference type="InterPro" id="IPR018369">
    <property type="entry name" value="Chaprnonin_Cpn10_CS"/>
</dbReference>